<reference evidence="4 5" key="1">
    <citation type="submission" date="2019-10" db="EMBL/GenBank/DDBJ databases">
        <authorList>
            <person name="Palmer J.M."/>
        </authorList>
    </citation>
    <scope>NUCLEOTIDE SEQUENCE [LARGE SCALE GENOMIC DNA]</scope>
    <source>
        <strain evidence="4 5">TWF694</strain>
    </source>
</reference>
<evidence type="ECO:0000313" key="5">
    <source>
        <dbReference type="Proteomes" id="UP001365542"/>
    </source>
</evidence>
<keyword evidence="5" id="KW-1185">Reference proteome</keyword>
<protein>
    <recommendedName>
        <fullName evidence="3">CHAT domain-containing protein</fullName>
    </recommendedName>
</protein>
<dbReference type="EMBL" id="JAVHJO010000013">
    <property type="protein sequence ID" value="KAK6530390.1"/>
    <property type="molecule type" value="Genomic_DNA"/>
</dbReference>
<dbReference type="InterPro" id="IPR011990">
    <property type="entry name" value="TPR-like_helical_dom_sf"/>
</dbReference>
<evidence type="ECO:0000259" key="3">
    <source>
        <dbReference type="Pfam" id="PF12770"/>
    </source>
</evidence>
<feature type="compositionally biased region" description="Basic and acidic residues" evidence="2">
    <location>
        <begin position="1849"/>
        <end position="1860"/>
    </location>
</feature>
<dbReference type="Pfam" id="PF13374">
    <property type="entry name" value="TPR_10"/>
    <property type="match status" value="1"/>
</dbReference>
<feature type="domain" description="CHAT" evidence="3">
    <location>
        <begin position="1578"/>
        <end position="1922"/>
    </location>
</feature>
<feature type="coiled-coil region" evidence="1">
    <location>
        <begin position="12"/>
        <end position="39"/>
    </location>
</feature>
<dbReference type="Pfam" id="PF12770">
    <property type="entry name" value="CHAT"/>
    <property type="match status" value="1"/>
</dbReference>
<feature type="compositionally biased region" description="Basic and acidic residues" evidence="2">
    <location>
        <begin position="165"/>
        <end position="178"/>
    </location>
</feature>
<evidence type="ECO:0000313" key="4">
    <source>
        <dbReference type="EMBL" id="KAK6530390.1"/>
    </source>
</evidence>
<feature type="coiled-coil region" evidence="1">
    <location>
        <begin position="1206"/>
        <end position="1264"/>
    </location>
</feature>
<feature type="region of interest" description="Disordered" evidence="2">
    <location>
        <begin position="93"/>
        <end position="125"/>
    </location>
</feature>
<gene>
    <name evidence="4" type="ORF">TWF694_003745</name>
</gene>
<keyword evidence="1" id="KW-0175">Coiled coil</keyword>
<feature type="region of interest" description="Disordered" evidence="2">
    <location>
        <begin position="162"/>
        <end position="215"/>
    </location>
</feature>
<dbReference type="InterPro" id="IPR024983">
    <property type="entry name" value="CHAT_dom"/>
</dbReference>
<feature type="compositionally biased region" description="Basic and acidic residues" evidence="2">
    <location>
        <begin position="1871"/>
        <end position="1888"/>
    </location>
</feature>
<name>A0AAV9WZG2_9PEZI</name>
<feature type="compositionally biased region" description="Polar residues" evidence="2">
    <location>
        <begin position="1861"/>
        <end position="1870"/>
    </location>
</feature>
<dbReference type="Proteomes" id="UP001365542">
    <property type="component" value="Unassembled WGS sequence"/>
</dbReference>
<proteinExistence type="predicted"/>
<evidence type="ECO:0000256" key="1">
    <source>
        <dbReference type="SAM" id="Coils"/>
    </source>
</evidence>
<evidence type="ECO:0000256" key="2">
    <source>
        <dbReference type="SAM" id="MobiDB-lite"/>
    </source>
</evidence>
<accession>A0AAV9WZG2</accession>
<dbReference type="Gene3D" id="1.25.40.10">
    <property type="entry name" value="Tetratricopeptide repeat domain"/>
    <property type="match status" value="4"/>
</dbReference>
<feature type="region of interest" description="Disordered" evidence="2">
    <location>
        <begin position="1849"/>
        <end position="1888"/>
    </location>
</feature>
<dbReference type="PANTHER" id="PTHR19959:SF119">
    <property type="entry name" value="FUNGAL LIPASE-LIKE DOMAIN-CONTAINING PROTEIN"/>
    <property type="match status" value="1"/>
</dbReference>
<dbReference type="PANTHER" id="PTHR19959">
    <property type="entry name" value="KINESIN LIGHT CHAIN"/>
    <property type="match status" value="1"/>
</dbReference>
<comment type="caution">
    <text evidence="4">The sequence shown here is derived from an EMBL/GenBank/DDBJ whole genome shotgun (WGS) entry which is preliminary data.</text>
</comment>
<sequence>MSGIKYLGEEELKELGEEESRISKEIEKLKDKEKDAELKHQSEGAKVTLRMEELKRELELMDVAWKAKELEHRTESLERKGKIEDLERQLAEMGEGAKSNSNLEQKGTPIQRDGVQHSNSTDDSKFIPVKSNRVLEAKVEAICEVAQETNCGWTKAMATVDPDVDQDKTGEKRVEKGKQATSNQVDTSSREMPANVDNPHRQKTNSQQGYSSIRIPGMDPNMTTLALRYYRELDIPDDAAELEFLESDQEELSEFACGLELTLEDEDIEQIKLISRFYYLIFSKGGLVEDIDKAIDRAEESAAATAIDTQDHKSCLKNLIVMLIKKYEHTASINDLDRAILRAEEMVTITPLSDPDRKLQILDLVTMKARRARQIGSQEELEEAMLFLRMNAPDAGRDSEDVEEVSRGRAKQYMMKFKRSGNLNDLCVAIETGEEAVMATSHDHLERADVLNNLAICYQTRYSMASSFDDLRKAIKLSEEAVATAMKTMARNNPDKASMLSNLALFLRLRFEHTGDIRDINMAIKRGEEAMATVLYNHPEKAMILASLSSAYEAKFERVGDIEDINLAIKRGTEAIAAIPHNHPERGSILAGLAVSFQNRFEKSGNLDDIATTVRMNEELVAATPRDDPRKTSYLCNLVASLQIKLNRTGSFDDLQRIIKAAEECEKATPYGHPHKIRMLDSLSSSLRLRFDQTNNLDDLQMAIKKLEQAIAVTPRGYSILVTPENRLDMGSMLNRLAWLFWIKFGQTKNPQDLRTSIKRSEEAVAATPHNHTERANRLAILVVTLKAKFDQTGNLEDLQMAIKKADEAIKSMPDDSPDKASILSDFGQLLQARFERSGNLDDIYRAIKVDEESLEAMVGESPDPERALVLQNLAFSFLSKFKQTGDLDDINAAVKRNEEAVAETSDRLDKAQRLNNLVLILSAKFDRMGNLDDIQMAVKRAEEAVAEVPDNHPDRSISCNNLATCLRIRSDHTSNLDDLNSAIYLGKEAVAAAPDSHPDKASRISSLATSLRSRFEWTGNIDDINDSIELSVKAVAIVPGDHPEKEAIITDLGVSLRDRFRRTGDLDDLHTAINKVEEAVATVSDNNFSKRPMISTLHNLAIFLHARFERTGNLEDLQMAIRRAEEAVAQATVGEYLGKITILSALAGFLSARFHRTNDPKDLQIAIEKAEEVVAATPKTHSLRANRLGNLSLFLYVRFQHTNNLEDLQMSIKMAEEAAAAVSDDHQQSIVALANLSALLHARSSLSKDLEDLQAAIVKSEQALALTPHDHPNRASTLKNLAGALYNRFELTSEPSDFERALSILQEATNLSHALPRYRILSAEQGVHLLAMKGMWAEAARMGETAVELLSLITPRQLKQQDQQHALSEFMGLASIAATAAIEAGESSYRVVQLLELGRGVITGLRFGMRSNLSELRAEHSELAKRFERLRDVLDSPSSSGGLDSAAINSAPAYSRGKNQRYDAALTPLQDANNRYNAGLELEKTINEIRGLPGFKNFLHPPQADELMAAASLGPVVLINVSLYRCDALLIEKQEIRSIHLPNLDQSDIRKYADLIRSIRSTPWLSSDTISEIFQMLEWLWDVAVDPILTELGFHNPISNEDDDWPRIWWIPTGQLSLLPLHAAGYHSTGSSNTTLDRVVSSYSSSVKALIYSRQNSLATSNSGEALLVSMDKTPGQSDLRFSKEEVNRLENLLPNYISITKLGRPQKKTILDHLNTCSIFHFAGHGISDSADPSKSSLLVSDWQSDPLTVEDLIKLNLRQKLNSPLLAYLSACSTSNSDVKGLQDEAIHLVTACQLAGFQHVVGSLWEVSDRYSVDTAEEIYTVIRDRGVVDGKGVSLGVHRATRRLRDTTSRADQGRSAESQITGSEVNKEGSEERSFEDTENEKRGVRNAKILKMTGYDEEGEERSNPFIWAAYIHVGP</sequence>
<organism evidence="4 5">
    <name type="scientific">Orbilia ellipsospora</name>
    <dbReference type="NCBI Taxonomy" id="2528407"/>
    <lineage>
        <taxon>Eukaryota</taxon>
        <taxon>Fungi</taxon>
        <taxon>Dikarya</taxon>
        <taxon>Ascomycota</taxon>
        <taxon>Pezizomycotina</taxon>
        <taxon>Orbiliomycetes</taxon>
        <taxon>Orbiliales</taxon>
        <taxon>Orbiliaceae</taxon>
        <taxon>Orbilia</taxon>
    </lineage>
</organism>